<feature type="non-terminal residue" evidence="2">
    <location>
        <position position="1"/>
    </location>
</feature>
<dbReference type="EMBL" id="PKGY01000008">
    <property type="protein sequence ID" value="PKZ20517.1"/>
    <property type="molecule type" value="Genomic_DNA"/>
</dbReference>
<keyword evidence="1" id="KW-0472">Membrane</keyword>
<comment type="caution">
    <text evidence="2">The sequence shown here is derived from an EMBL/GenBank/DDBJ whole genome shotgun (WGS) entry which is preliminary data.</text>
</comment>
<dbReference type="AlphaFoldDB" id="A0A2I1MK65"/>
<sequence length="66" mass="7902">VHQLEVDALHNWFVFFVQFSKVYLVALLKRLNYYIIFIEILSRTFLKSFFASFDLMIVCLFFASKA</sequence>
<feature type="transmembrane region" description="Helical" evidence="1">
    <location>
        <begin position="12"/>
        <end position="32"/>
    </location>
</feature>
<dbReference type="Proteomes" id="UP000234239">
    <property type="component" value="Unassembled WGS sequence"/>
</dbReference>
<evidence type="ECO:0000313" key="3">
    <source>
        <dbReference type="Proteomes" id="UP000234239"/>
    </source>
</evidence>
<protein>
    <submittedName>
        <fullName evidence="2">Uncharacterized protein</fullName>
    </submittedName>
</protein>
<proteinExistence type="predicted"/>
<keyword evidence="1" id="KW-0812">Transmembrane</keyword>
<organism evidence="2 3">
    <name type="scientific">Aerococcus sanguinicola</name>
    <dbReference type="NCBI Taxonomy" id="119206"/>
    <lineage>
        <taxon>Bacteria</taxon>
        <taxon>Bacillati</taxon>
        <taxon>Bacillota</taxon>
        <taxon>Bacilli</taxon>
        <taxon>Lactobacillales</taxon>
        <taxon>Aerococcaceae</taxon>
        <taxon>Aerococcus</taxon>
    </lineage>
</organism>
<gene>
    <name evidence="2" type="ORF">CYJ28_09890</name>
</gene>
<evidence type="ECO:0000313" key="2">
    <source>
        <dbReference type="EMBL" id="PKZ20517.1"/>
    </source>
</evidence>
<reference evidence="2 3" key="1">
    <citation type="submission" date="2017-12" db="EMBL/GenBank/DDBJ databases">
        <title>Phylogenetic diversity of female urinary microbiome.</title>
        <authorList>
            <person name="Thomas-White K."/>
            <person name="Wolfe A.J."/>
        </authorList>
    </citation>
    <scope>NUCLEOTIDE SEQUENCE [LARGE SCALE GENOMIC DNA]</scope>
    <source>
        <strain evidence="2 3">UMB0139</strain>
    </source>
</reference>
<accession>A0A2I1MK65</accession>
<feature type="transmembrane region" description="Helical" evidence="1">
    <location>
        <begin position="44"/>
        <end position="63"/>
    </location>
</feature>
<evidence type="ECO:0000256" key="1">
    <source>
        <dbReference type="SAM" id="Phobius"/>
    </source>
</evidence>
<keyword evidence="1" id="KW-1133">Transmembrane helix</keyword>
<name>A0A2I1MK65_9LACT</name>